<organism evidence="2 3">
    <name type="scientific">Trebonia kvetii</name>
    <dbReference type="NCBI Taxonomy" id="2480626"/>
    <lineage>
        <taxon>Bacteria</taxon>
        <taxon>Bacillati</taxon>
        <taxon>Actinomycetota</taxon>
        <taxon>Actinomycetes</taxon>
        <taxon>Streptosporangiales</taxon>
        <taxon>Treboniaceae</taxon>
        <taxon>Trebonia</taxon>
    </lineage>
</organism>
<sequence length="315" mass="36385">MQMLYEQRVLVKIEFHKKMDECRGEEFEDFFHDVMSRRFDDYIDIRAYGNIGDRGADGLRVNARELYACYSPLAIDMKAIRKKFESDLESATRQRGGEFDTFVFVSNDRWGTHPDISMMLSEAQAALPRLSFASMGTRKLWNEIMHLDIGHCEDLFGRIKVEELVYGIGLADLEPLLEHLIAARREIPGNYHVYIPDTRKMKYNKISPEYREELTRGMRDSPLVGEYIQGMNDPMLEDEMAAGFAYHYRQSRAERGDDADQVMEDLVSYVLGNRRPGLRQHVAAWAVVTFFFERCHIFEPAPDGWVPEPDGGTGS</sequence>
<proteinExistence type="predicted"/>
<dbReference type="AlphaFoldDB" id="A0A6P2BZU1"/>
<feature type="domain" description="ABC-three component systems C-terminal" evidence="1">
    <location>
        <begin position="172"/>
        <end position="299"/>
    </location>
</feature>
<keyword evidence="3" id="KW-1185">Reference proteome</keyword>
<dbReference type="Proteomes" id="UP000460272">
    <property type="component" value="Unassembled WGS sequence"/>
</dbReference>
<dbReference type="Pfam" id="PF20275">
    <property type="entry name" value="CTD10"/>
    <property type="match status" value="1"/>
</dbReference>
<protein>
    <recommendedName>
        <fullName evidence="1">ABC-three component systems C-terminal domain-containing protein</fullName>
    </recommendedName>
</protein>
<dbReference type="InterPro" id="IPR046919">
    <property type="entry name" value="ABC-3C_CTD10"/>
</dbReference>
<gene>
    <name evidence="2" type="ORF">EAS64_14870</name>
</gene>
<dbReference type="OrthoDB" id="596297at2"/>
<evidence type="ECO:0000313" key="2">
    <source>
        <dbReference type="EMBL" id="TVZ03746.1"/>
    </source>
</evidence>
<name>A0A6P2BZU1_9ACTN</name>
<accession>A0A6P2BZU1</accession>
<dbReference type="EMBL" id="RPFW01000003">
    <property type="protein sequence ID" value="TVZ03746.1"/>
    <property type="molecule type" value="Genomic_DNA"/>
</dbReference>
<evidence type="ECO:0000259" key="1">
    <source>
        <dbReference type="Pfam" id="PF20275"/>
    </source>
</evidence>
<reference evidence="2 3" key="1">
    <citation type="submission" date="2018-11" db="EMBL/GenBank/DDBJ databases">
        <title>Trebonia kvetii gen.nov., sp.nov., a novel acidophilic actinobacterium, and proposal of the new actinobacterial family Treboniaceae fam. nov.</title>
        <authorList>
            <person name="Rapoport D."/>
            <person name="Sagova-Mareckova M."/>
            <person name="Sedlacek I."/>
            <person name="Provaznik J."/>
            <person name="Kralova S."/>
            <person name="Pavlinic D."/>
            <person name="Benes V."/>
            <person name="Kopecky J."/>
        </authorList>
    </citation>
    <scope>NUCLEOTIDE SEQUENCE [LARGE SCALE GENOMIC DNA]</scope>
    <source>
        <strain evidence="2 3">15Tr583</strain>
    </source>
</reference>
<evidence type="ECO:0000313" key="3">
    <source>
        <dbReference type="Proteomes" id="UP000460272"/>
    </source>
</evidence>
<comment type="caution">
    <text evidence="2">The sequence shown here is derived from an EMBL/GenBank/DDBJ whole genome shotgun (WGS) entry which is preliminary data.</text>
</comment>